<dbReference type="GO" id="GO:0005524">
    <property type="term" value="F:ATP binding"/>
    <property type="evidence" value="ECO:0007669"/>
    <property type="project" value="UniProtKB-KW"/>
</dbReference>
<dbReference type="Gene3D" id="3.40.50.300">
    <property type="entry name" value="P-loop containing nucleotide triphosphate hydrolases"/>
    <property type="match status" value="1"/>
</dbReference>
<organism evidence="10 11">
    <name type="scientific">Streptococcus dentapri</name>
    <dbReference type="NCBI Taxonomy" id="573564"/>
    <lineage>
        <taxon>Bacteria</taxon>
        <taxon>Bacillati</taxon>
        <taxon>Bacillota</taxon>
        <taxon>Bacilli</taxon>
        <taxon>Lactobacillales</taxon>
        <taxon>Streptococcaceae</taxon>
        <taxon>Streptococcus</taxon>
    </lineage>
</organism>
<evidence type="ECO:0000256" key="4">
    <source>
        <dbReference type="ARBA" id="ARBA00022840"/>
    </source>
</evidence>
<evidence type="ECO:0000313" key="10">
    <source>
        <dbReference type="EMBL" id="MFC3932031.1"/>
    </source>
</evidence>
<dbReference type="Pfam" id="PF00005">
    <property type="entry name" value="ABC_tran"/>
    <property type="match status" value="1"/>
</dbReference>
<keyword evidence="4 10" id="KW-0067">ATP-binding</keyword>
<evidence type="ECO:0000256" key="1">
    <source>
        <dbReference type="ARBA" id="ARBA00004651"/>
    </source>
</evidence>
<comment type="caution">
    <text evidence="10">The sequence shown here is derived from an EMBL/GenBank/DDBJ whole genome shotgun (WGS) entry which is preliminary data.</text>
</comment>
<dbReference type="PROSITE" id="PS50893">
    <property type="entry name" value="ABC_TRANSPORTER_2"/>
    <property type="match status" value="1"/>
</dbReference>
<dbReference type="PANTHER" id="PTHR43394:SF1">
    <property type="entry name" value="ATP-BINDING CASSETTE SUB-FAMILY B MEMBER 10, MITOCHONDRIAL"/>
    <property type="match status" value="1"/>
</dbReference>
<evidence type="ECO:0000256" key="2">
    <source>
        <dbReference type="ARBA" id="ARBA00022692"/>
    </source>
</evidence>
<dbReference type="InterPro" id="IPR017871">
    <property type="entry name" value="ABC_transporter-like_CS"/>
</dbReference>
<dbReference type="InterPro" id="IPR003439">
    <property type="entry name" value="ABC_transporter-like_ATP-bd"/>
</dbReference>
<dbReference type="Proteomes" id="UP001595901">
    <property type="component" value="Unassembled WGS sequence"/>
</dbReference>
<dbReference type="InterPro" id="IPR027417">
    <property type="entry name" value="P-loop_NTPase"/>
</dbReference>
<sequence length="584" mass="65281">MKLIWSYLKKYPKWLIYNLLAAILFVVVNLGLPTVLARMIDLAINPKDIEALYFWTFIMFLVVIAGIIGRVALAYATGQLSTHMVKDLRKDMYAKLQDYSHQEYEKIGVPSLVTRMTTDAFVLMQFTQQALRMGVVTPLMVSFSVVMILLTSPSLAWVVAVFIPFLVATIAYVAIKTMPLSEYQQATLDKINQYVRENLTGLRVVRAFARESFQEERFDAKNKEYAAVSTRLFTLTGLTEPMFIQIIVAMIVAIGWFALAPLSKGELQIGDLVAFIEYSFHALFSFLIFANLFTMYPRMVVSSHRIQEVMDMELSIYQNPNGVTQTQSRGYLEFDNVTFAYPGETESPVLHNISFKAGPGQTTAFIGSTGSGKSSLVSLIPRFYDVTLGKILVDGVDVRDYNLKALRQKVGFVPQKALLFTGSIEDNLKYGKQNATVEDLEEATSVAQAKEFIDSREEGYATHLAEGGSNLSGGQKQRLAIARAVVKKPDIYIFDDSFSALDYRTDFELRHRLKEVTQDATVLIVAQRVGTIMDADQIIVLDKGEIVGRGTHDELMESNAIYREIADSQLKGASLSEIEGGEDA</sequence>
<evidence type="ECO:0000256" key="6">
    <source>
        <dbReference type="ARBA" id="ARBA00023136"/>
    </source>
</evidence>
<name>A0ABV8D161_9STRE</name>
<accession>A0ABV8D161</accession>
<keyword evidence="6 7" id="KW-0472">Membrane</keyword>
<dbReference type="Gene3D" id="1.20.1560.10">
    <property type="entry name" value="ABC transporter type 1, transmembrane domain"/>
    <property type="match status" value="1"/>
</dbReference>
<dbReference type="Pfam" id="PF00664">
    <property type="entry name" value="ABC_membrane"/>
    <property type="match status" value="1"/>
</dbReference>
<evidence type="ECO:0000256" key="5">
    <source>
        <dbReference type="ARBA" id="ARBA00022989"/>
    </source>
</evidence>
<feature type="domain" description="ABC transmembrane type-1" evidence="9">
    <location>
        <begin position="19"/>
        <end position="298"/>
    </location>
</feature>
<comment type="subcellular location">
    <subcellularLocation>
        <location evidence="1">Cell membrane</location>
        <topology evidence="1">Multi-pass membrane protein</topology>
    </subcellularLocation>
</comment>
<dbReference type="PROSITE" id="PS00211">
    <property type="entry name" value="ABC_TRANSPORTER_1"/>
    <property type="match status" value="1"/>
</dbReference>
<evidence type="ECO:0000259" key="9">
    <source>
        <dbReference type="PROSITE" id="PS50929"/>
    </source>
</evidence>
<dbReference type="InterPro" id="IPR039421">
    <property type="entry name" value="Type_1_exporter"/>
</dbReference>
<keyword evidence="5 7" id="KW-1133">Transmembrane helix</keyword>
<keyword evidence="3" id="KW-0547">Nucleotide-binding</keyword>
<feature type="transmembrane region" description="Helical" evidence="7">
    <location>
        <begin position="272"/>
        <end position="296"/>
    </location>
</feature>
<evidence type="ECO:0000256" key="3">
    <source>
        <dbReference type="ARBA" id="ARBA00022741"/>
    </source>
</evidence>
<gene>
    <name evidence="10" type="ORF">ACFOSE_04455</name>
</gene>
<feature type="transmembrane region" description="Helical" evidence="7">
    <location>
        <begin position="14"/>
        <end position="32"/>
    </location>
</feature>
<reference evidence="11" key="1">
    <citation type="journal article" date="2019" name="Int. J. Syst. Evol. Microbiol.">
        <title>The Global Catalogue of Microorganisms (GCM) 10K type strain sequencing project: providing services to taxonomists for standard genome sequencing and annotation.</title>
        <authorList>
            <consortium name="The Broad Institute Genomics Platform"/>
            <consortium name="The Broad Institute Genome Sequencing Center for Infectious Disease"/>
            <person name="Wu L."/>
            <person name="Ma J."/>
        </authorList>
    </citation>
    <scope>NUCLEOTIDE SEQUENCE [LARGE SCALE GENOMIC DNA]</scope>
    <source>
        <strain evidence="11">CCUG 58728</strain>
    </source>
</reference>
<proteinExistence type="predicted"/>
<dbReference type="EMBL" id="JBHSAC010000040">
    <property type="protein sequence ID" value="MFC3932031.1"/>
    <property type="molecule type" value="Genomic_DNA"/>
</dbReference>
<feature type="transmembrane region" description="Helical" evidence="7">
    <location>
        <begin position="130"/>
        <end position="149"/>
    </location>
</feature>
<feature type="domain" description="ABC transporter" evidence="8">
    <location>
        <begin position="332"/>
        <end position="568"/>
    </location>
</feature>
<dbReference type="CDD" id="cd18548">
    <property type="entry name" value="ABC_6TM_Tm287_like"/>
    <property type="match status" value="1"/>
</dbReference>
<dbReference type="SUPFAM" id="SSF52540">
    <property type="entry name" value="P-loop containing nucleoside triphosphate hydrolases"/>
    <property type="match status" value="1"/>
</dbReference>
<keyword evidence="11" id="KW-1185">Reference proteome</keyword>
<dbReference type="InterPro" id="IPR011527">
    <property type="entry name" value="ABC1_TM_dom"/>
</dbReference>
<dbReference type="PROSITE" id="PS50929">
    <property type="entry name" value="ABC_TM1F"/>
    <property type="match status" value="1"/>
</dbReference>
<evidence type="ECO:0000256" key="7">
    <source>
        <dbReference type="SAM" id="Phobius"/>
    </source>
</evidence>
<protein>
    <submittedName>
        <fullName evidence="10">ABC transporter ATP-binding protein</fullName>
    </submittedName>
</protein>
<keyword evidence="2 7" id="KW-0812">Transmembrane</keyword>
<dbReference type="InterPro" id="IPR036640">
    <property type="entry name" value="ABC1_TM_sf"/>
</dbReference>
<dbReference type="SUPFAM" id="SSF90123">
    <property type="entry name" value="ABC transporter transmembrane region"/>
    <property type="match status" value="1"/>
</dbReference>
<dbReference type="SMART" id="SM00382">
    <property type="entry name" value="AAA"/>
    <property type="match status" value="1"/>
</dbReference>
<feature type="transmembrane region" description="Helical" evidence="7">
    <location>
        <begin position="52"/>
        <end position="76"/>
    </location>
</feature>
<dbReference type="InterPro" id="IPR003593">
    <property type="entry name" value="AAA+_ATPase"/>
</dbReference>
<feature type="transmembrane region" description="Helical" evidence="7">
    <location>
        <begin position="155"/>
        <end position="175"/>
    </location>
</feature>
<evidence type="ECO:0000259" key="8">
    <source>
        <dbReference type="PROSITE" id="PS50893"/>
    </source>
</evidence>
<evidence type="ECO:0000313" key="11">
    <source>
        <dbReference type="Proteomes" id="UP001595901"/>
    </source>
</evidence>
<dbReference type="PANTHER" id="PTHR43394">
    <property type="entry name" value="ATP-DEPENDENT PERMEASE MDL1, MITOCHONDRIAL"/>
    <property type="match status" value="1"/>
</dbReference>
<dbReference type="RefSeq" id="WP_380431045.1">
    <property type="nucleotide sequence ID" value="NZ_JBHSAC010000040.1"/>
</dbReference>
<feature type="transmembrane region" description="Helical" evidence="7">
    <location>
        <begin position="242"/>
        <end position="260"/>
    </location>
</feature>